<organism evidence="3 4">
    <name type="scientific">Tunturiibacter lichenicola</name>
    <dbReference type="NCBI Taxonomy" id="2051959"/>
    <lineage>
        <taxon>Bacteria</taxon>
        <taxon>Pseudomonadati</taxon>
        <taxon>Acidobacteriota</taxon>
        <taxon>Terriglobia</taxon>
        <taxon>Terriglobales</taxon>
        <taxon>Acidobacteriaceae</taxon>
        <taxon>Tunturiibacter</taxon>
    </lineage>
</organism>
<dbReference type="Proteomes" id="UP000534186">
    <property type="component" value="Unassembled WGS sequence"/>
</dbReference>
<protein>
    <submittedName>
        <fullName evidence="3">Uncharacterized protein</fullName>
    </submittedName>
</protein>
<gene>
    <name evidence="3" type="ORF">HDF12_000221</name>
</gene>
<name>A0A7Y9T1C0_9BACT</name>
<dbReference type="SUPFAM" id="SSF82171">
    <property type="entry name" value="DPP6 N-terminal domain-like"/>
    <property type="match status" value="1"/>
</dbReference>
<dbReference type="SUPFAM" id="SSF49313">
    <property type="entry name" value="Cadherin-like"/>
    <property type="match status" value="6"/>
</dbReference>
<dbReference type="GO" id="GO:0098632">
    <property type="term" value="F:cell-cell adhesion mediator activity"/>
    <property type="evidence" value="ECO:0007669"/>
    <property type="project" value="TreeGrafter"/>
</dbReference>
<feature type="chain" id="PRO_5030872882" evidence="2">
    <location>
        <begin position="36"/>
        <end position="1237"/>
    </location>
</feature>
<comment type="caution">
    <text evidence="3">The sequence shown here is derived from an EMBL/GenBank/DDBJ whole genome shotgun (WGS) entry which is preliminary data.</text>
</comment>
<dbReference type="Pfam" id="PF05345">
    <property type="entry name" value="He_PIG"/>
    <property type="match status" value="5"/>
</dbReference>
<dbReference type="GO" id="GO:0007156">
    <property type="term" value="P:homophilic cell adhesion via plasma membrane adhesion molecules"/>
    <property type="evidence" value="ECO:0007669"/>
    <property type="project" value="TreeGrafter"/>
</dbReference>
<dbReference type="PANTHER" id="PTHR10075:SF100">
    <property type="entry name" value="FASCICLIN-2"/>
    <property type="match status" value="1"/>
</dbReference>
<keyword evidence="1" id="KW-0393">Immunoglobulin domain</keyword>
<dbReference type="EMBL" id="JACCCV010000001">
    <property type="protein sequence ID" value="NYF49856.1"/>
    <property type="molecule type" value="Genomic_DNA"/>
</dbReference>
<evidence type="ECO:0000256" key="1">
    <source>
        <dbReference type="ARBA" id="ARBA00023319"/>
    </source>
</evidence>
<evidence type="ECO:0000256" key="2">
    <source>
        <dbReference type="SAM" id="SignalP"/>
    </source>
</evidence>
<sequence length="1237" mass="125353">MKCKAVFLLSSRSQPRPVSCTIFLLALMSLFGATAGCGGNSSGGKSPGNETPPANLVYPQTTIAATIGQAIANNTPTVTGTVTSYSVSPTLPPGLSLNATTGTLSGTPTSATPQATYTITATNSAGSTTATVSIVVNPPPPTNLVYPQTTIAATVGQSIATDTPTVTGTVTSFTVSPALPAGLSLNASTGAISGTPTAVTAQATYTITAANSAGSTTATLKIAVNPAPPTNLVYPQPTIAATVGQAITTDTPTVTGTATSFTVSPTLPAGLSLNATTGAISGTPTSHTAQATYTITAANSAGSTIATVQIAVNPPPPTNLVYPQTTIAATVGQAITTDTPTVTGTVTSYTISPALPAGLSLDATTGAISGTPTSVITQATYTITAANSAGSTTATVQIAVNPPPPTNLVYPQTTIVATVGQSIPTDTPTVTGTATSYTVSPALPAGLSLNATTGAISGPPTSATPQATYTVTAANSTGSTTATVQIVVNLAPPTNLVYPQTTIAATVTRTIPTDTPTVTGTVTTYTVSPALPAGLSLDASTGAVSGTPTSITSQATYTVTATNSAGSTTANLTITVASFSAFTLLDLGHANSLAVMRLQPTRLFSQDTSGHWALWDYTATTELASGDPATLGLISPYPADMAGSVLAIGTANAVEIRSNTDGSLITTLTSPSLDPVPFAAAWWKLSADGTYIASGYASGLSVWSTTDGHLLFSRTGDYSRARAFAAAGQLQIGLGPAGNNVIETDSVPSGTSSTGPAFTANFNSWFTDGSHFFTNTPNLSPPNTPPVYDVYTYSAATVQQGMLSLGYLNFTGYANWFWTYPVNVLSVYPIGATTPTATYTLSADTAVIPSGSTLGVLPYGTPAASTIDISGTTPTLSTAVNLPVAYESAFAALSPAQWAVGNQHGVVLDGPSATTTPRFFGYGNAFSIAGAPGHATIATAIGKILDYDPASQTILSTINFTSSKLALSTDGTVLAAKASDIDSQYEPDRTLNIYSLPAGTVTSTFPYQLNDQSPATPFLFDYSLSSSGTALGQYLGTYNGLYFDYTRQVTPIPGSPIVWSDNPPSGVYDGTTPILLSPDGTLVAVSTGDYSSTSTTSIYKNGVLAATVNGFAVGWIDNNRVLVNTFGPLGTHVYPPYLGAVIYDATGTQLTTLTALPQLPPAGQSLPLSTTAFFPVDSNSIYSPYTYTIYSLTTGAAIWTETLPHPGTTTVPYIGASAVSGNYIVFTSGAHILVDLP</sequence>
<accession>A0A7Y9T1C0</accession>
<evidence type="ECO:0000313" key="3">
    <source>
        <dbReference type="EMBL" id="NYF49856.1"/>
    </source>
</evidence>
<dbReference type="InterPro" id="IPR013783">
    <property type="entry name" value="Ig-like_fold"/>
</dbReference>
<evidence type="ECO:0000313" key="4">
    <source>
        <dbReference type="Proteomes" id="UP000534186"/>
    </source>
</evidence>
<proteinExistence type="predicted"/>
<dbReference type="InterPro" id="IPR015919">
    <property type="entry name" value="Cadherin-like_sf"/>
</dbReference>
<dbReference type="Gene3D" id="2.60.40.10">
    <property type="entry name" value="Immunoglobulins"/>
    <property type="match status" value="6"/>
</dbReference>
<feature type="signal peptide" evidence="2">
    <location>
        <begin position="1"/>
        <end position="35"/>
    </location>
</feature>
<dbReference type="GO" id="GO:0005886">
    <property type="term" value="C:plasma membrane"/>
    <property type="evidence" value="ECO:0007669"/>
    <property type="project" value="TreeGrafter"/>
</dbReference>
<dbReference type="AlphaFoldDB" id="A0A7Y9T1C0"/>
<dbReference type="PANTHER" id="PTHR10075">
    <property type="entry name" value="BASIGIN RELATED"/>
    <property type="match status" value="1"/>
</dbReference>
<dbReference type="GO" id="GO:0005509">
    <property type="term" value="F:calcium ion binding"/>
    <property type="evidence" value="ECO:0007669"/>
    <property type="project" value="InterPro"/>
</dbReference>
<reference evidence="3 4" key="1">
    <citation type="submission" date="2020-07" db="EMBL/GenBank/DDBJ databases">
        <title>Genomic Encyclopedia of Type Strains, Phase IV (KMG-V): Genome sequencing to study the core and pangenomes of soil and plant-associated prokaryotes.</title>
        <authorList>
            <person name="Whitman W."/>
        </authorList>
    </citation>
    <scope>NUCLEOTIDE SEQUENCE [LARGE SCALE GENOMIC DNA]</scope>
    <source>
        <strain evidence="3 4">M8UP30</strain>
    </source>
</reference>
<keyword evidence="2" id="KW-0732">Signal</keyword>